<reference evidence="2 3" key="1">
    <citation type="submission" date="2021-06" db="EMBL/GenBank/DDBJ databases">
        <title>Caerostris darwini draft genome.</title>
        <authorList>
            <person name="Kono N."/>
            <person name="Arakawa K."/>
        </authorList>
    </citation>
    <scope>NUCLEOTIDE SEQUENCE [LARGE SCALE GENOMIC DNA]</scope>
</reference>
<keyword evidence="3" id="KW-1185">Reference proteome</keyword>
<sequence>MTLTNRSRCRRIYIWRTQGEGQPSRKMSLLVFGLVLGSLAGEVILEDPLNVGALDEPILGLFPNKCITDLGCFYTGPPFFHPLHRPISLPPSDHIPTRFLLYTPSNRDQPQQLDWTKEEVVRSNFESAFPTKIIIHGYTDTLPEGDVLFVSFL</sequence>
<dbReference type="InterPro" id="IPR029058">
    <property type="entry name" value="AB_hydrolase_fold"/>
</dbReference>
<dbReference type="EMBL" id="BPLQ01009079">
    <property type="protein sequence ID" value="GIY41558.1"/>
    <property type="molecule type" value="Genomic_DNA"/>
</dbReference>
<feature type="domain" description="Lipase" evidence="1">
    <location>
        <begin position="67"/>
        <end position="141"/>
    </location>
</feature>
<comment type="caution">
    <text evidence="2">The sequence shown here is derived from an EMBL/GenBank/DDBJ whole genome shotgun (WGS) entry which is preliminary data.</text>
</comment>
<gene>
    <name evidence="2" type="primary">AVEN_248714_1</name>
    <name evidence="2" type="ORF">CDAR_172761</name>
</gene>
<name>A0AAV4T4G3_9ARAC</name>
<dbReference type="Gene3D" id="3.40.50.1820">
    <property type="entry name" value="alpha/beta hydrolase"/>
    <property type="match status" value="1"/>
</dbReference>
<evidence type="ECO:0000313" key="3">
    <source>
        <dbReference type="Proteomes" id="UP001054837"/>
    </source>
</evidence>
<accession>A0AAV4T4G3</accession>
<dbReference type="SUPFAM" id="SSF53474">
    <property type="entry name" value="alpha/beta-Hydrolases"/>
    <property type="match status" value="1"/>
</dbReference>
<evidence type="ECO:0000313" key="2">
    <source>
        <dbReference type="EMBL" id="GIY41558.1"/>
    </source>
</evidence>
<protein>
    <submittedName>
        <fullName evidence="2">Lipase domain-containing protein</fullName>
    </submittedName>
</protein>
<dbReference type="Proteomes" id="UP001054837">
    <property type="component" value="Unassembled WGS sequence"/>
</dbReference>
<dbReference type="GO" id="GO:0016298">
    <property type="term" value="F:lipase activity"/>
    <property type="evidence" value="ECO:0007669"/>
    <property type="project" value="InterPro"/>
</dbReference>
<dbReference type="InterPro" id="IPR013818">
    <property type="entry name" value="Lipase"/>
</dbReference>
<dbReference type="AlphaFoldDB" id="A0AAV4T4G3"/>
<dbReference type="Pfam" id="PF00151">
    <property type="entry name" value="Lipase"/>
    <property type="match status" value="1"/>
</dbReference>
<evidence type="ECO:0000259" key="1">
    <source>
        <dbReference type="Pfam" id="PF00151"/>
    </source>
</evidence>
<organism evidence="2 3">
    <name type="scientific">Caerostris darwini</name>
    <dbReference type="NCBI Taxonomy" id="1538125"/>
    <lineage>
        <taxon>Eukaryota</taxon>
        <taxon>Metazoa</taxon>
        <taxon>Ecdysozoa</taxon>
        <taxon>Arthropoda</taxon>
        <taxon>Chelicerata</taxon>
        <taxon>Arachnida</taxon>
        <taxon>Araneae</taxon>
        <taxon>Araneomorphae</taxon>
        <taxon>Entelegynae</taxon>
        <taxon>Araneoidea</taxon>
        <taxon>Araneidae</taxon>
        <taxon>Caerostris</taxon>
    </lineage>
</organism>
<proteinExistence type="predicted"/>